<dbReference type="RefSeq" id="XP_071933582.1">
    <property type="nucleotide sequence ID" value="XM_072077481.1"/>
</dbReference>
<evidence type="ECO:0000259" key="1">
    <source>
        <dbReference type="Pfam" id="PF03372"/>
    </source>
</evidence>
<dbReference type="Gene3D" id="3.60.10.10">
    <property type="entry name" value="Endonuclease/exonuclease/phosphatase"/>
    <property type="match status" value="1"/>
</dbReference>
<keyword evidence="2" id="KW-1185">Reference proteome</keyword>
<organism evidence="2 3">
    <name type="scientific">Coffea arabica</name>
    <name type="common">Arabian coffee</name>
    <dbReference type="NCBI Taxonomy" id="13443"/>
    <lineage>
        <taxon>Eukaryota</taxon>
        <taxon>Viridiplantae</taxon>
        <taxon>Streptophyta</taxon>
        <taxon>Embryophyta</taxon>
        <taxon>Tracheophyta</taxon>
        <taxon>Spermatophyta</taxon>
        <taxon>Magnoliopsida</taxon>
        <taxon>eudicotyledons</taxon>
        <taxon>Gunneridae</taxon>
        <taxon>Pentapetalae</taxon>
        <taxon>asterids</taxon>
        <taxon>lamiids</taxon>
        <taxon>Gentianales</taxon>
        <taxon>Rubiaceae</taxon>
        <taxon>Ixoroideae</taxon>
        <taxon>Gardenieae complex</taxon>
        <taxon>Bertiereae - Coffeeae clade</taxon>
        <taxon>Coffeeae</taxon>
        <taxon>Coffea</taxon>
    </lineage>
</organism>
<accession>A0ABM4WP86</accession>
<reference evidence="3" key="1">
    <citation type="submission" date="2025-08" db="UniProtKB">
        <authorList>
            <consortium name="RefSeq"/>
        </authorList>
    </citation>
    <scope>IDENTIFICATION</scope>
    <source>
        <tissue evidence="3">Leaves</tissue>
    </source>
</reference>
<dbReference type="PANTHER" id="PTHR35218">
    <property type="entry name" value="RNASE H DOMAIN-CONTAINING PROTEIN"/>
    <property type="match status" value="1"/>
</dbReference>
<dbReference type="SUPFAM" id="SSF56219">
    <property type="entry name" value="DNase I-like"/>
    <property type="match status" value="1"/>
</dbReference>
<evidence type="ECO:0000313" key="2">
    <source>
        <dbReference type="Proteomes" id="UP001652660"/>
    </source>
</evidence>
<dbReference type="GeneID" id="140036177"/>
<dbReference type="Pfam" id="PF03372">
    <property type="entry name" value="Exo_endo_phos"/>
    <property type="match status" value="1"/>
</dbReference>
<proteinExistence type="predicted"/>
<dbReference type="InterPro" id="IPR005135">
    <property type="entry name" value="Endo/exonuclease/phosphatase"/>
</dbReference>
<evidence type="ECO:0000313" key="3">
    <source>
        <dbReference type="RefSeq" id="XP_071933582.1"/>
    </source>
</evidence>
<sequence>MTADKARLTYARVCVEIGVDDELPDSVEFVGEDDKWVSQPYIIGAWNIRGMNSDAKQSEIRNWIKNNEVSIFGLLETRVKQKNADRIARAIGPYLVKLDNYACHHNGSIWVFWDPSKASVKTIKLSSQFVHTEIVDKQSSLSLLATFVYASNSIDERECLWHDLVQLNVDSNCPWIVLGDFNTVLKMDEKIGGLMVNPRDRSFGNCLFDCGLDNLKWRGLKYTWTNKQDGIHRICCKLDRVLVNYG</sequence>
<name>A0ABM4WP86_COFAR</name>
<dbReference type="Proteomes" id="UP001652660">
    <property type="component" value="Chromosome 2e"/>
</dbReference>
<feature type="domain" description="Endonuclease/exonuclease/phosphatase" evidence="1">
    <location>
        <begin position="45"/>
        <end position="244"/>
    </location>
</feature>
<dbReference type="InterPro" id="IPR036691">
    <property type="entry name" value="Endo/exonu/phosph_ase_sf"/>
</dbReference>
<protein>
    <recommendedName>
        <fullName evidence="1">Endonuclease/exonuclease/phosphatase domain-containing protein</fullName>
    </recommendedName>
</protein>
<gene>
    <name evidence="3" type="primary">LOC140036177</name>
</gene>
<dbReference type="PANTHER" id="PTHR35218:SF9">
    <property type="entry name" value="ENDONUCLEASE_EXONUCLEASE_PHOSPHATASE DOMAIN-CONTAINING PROTEIN"/>
    <property type="match status" value="1"/>
</dbReference>